<evidence type="ECO:0000256" key="1">
    <source>
        <dbReference type="ARBA" id="ARBA00022801"/>
    </source>
</evidence>
<evidence type="ECO:0000259" key="2">
    <source>
        <dbReference type="Pfam" id="PF07859"/>
    </source>
</evidence>
<keyword evidence="1" id="KW-0378">Hydrolase</keyword>
<reference evidence="4" key="1">
    <citation type="journal article" date="2017" name="Genome Biol. Evol.">
        <title>The complete genome sequence of the phytopathogenic fungus Sclerotinia sclerotiorum reveals insights into the genome architecture of broad host range pathogens.</title>
        <authorList>
            <person name="Derbyshire M."/>
            <person name="Denton-Giles M."/>
            <person name="Hegedus D."/>
            <person name="Seifbarghy S."/>
            <person name="Rollins J."/>
            <person name="van Kan J."/>
            <person name="Seidl M.F."/>
            <person name="Faino L."/>
            <person name="Mbengue M."/>
            <person name="Navaud O."/>
            <person name="Raffaele S."/>
            <person name="Hammond-Kosack K."/>
            <person name="Heard S."/>
            <person name="Oliver R."/>
        </authorList>
    </citation>
    <scope>NUCLEOTIDE SEQUENCE [LARGE SCALE GENOMIC DNA]</scope>
    <source>
        <strain evidence="4">ATCC 18683 / 1980 / Ss-1</strain>
    </source>
</reference>
<dbReference type="Proteomes" id="UP000177798">
    <property type="component" value="Chromosome 14"/>
</dbReference>
<dbReference type="GO" id="GO:0016787">
    <property type="term" value="F:hydrolase activity"/>
    <property type="evidence" value="ECO:0007669"/>
    <property type="project" value="UniProtKB-KW"/>
</dbReference>
<dbReference type="InterPro" id="IPR013094">
    <property type="entry name" value="AB_hydrolase_3"/>
</dbReference>
<protein>
    <recommendedName>
        <fullName evidence="2">Alpha/beta hydrolase fold-3 domain-containing protein</fullName>
    </recommendedName>
</protein>
<gene>
    <name evidence="3" type="ORF">sscle_14g098970</name>
</gene>
<dbReference type="PANTHER" id="PTHR48081">
    <property type="entry name" value="AB HYDROLASE SUPERFAMILY PROTEIN C4A8.06C"/>
    <property type="match status" value="1"/>
</dbReference>
<dbReference type="InterPro" id="IPR050300">
    <property type="entry name" value="GDXG_lipolytic_enzyme"/>
</dbReference>
<dbReference type="AlphaFoldDB" id="A0A1D9QJK2"/>
<dbReference type="EMBL" id="CP017827">
    <property type="protein sequence ID" value="APA15127.1"/>
    <property type="molecule type" value="Genomic_DNA"/>
</dbReference>
<dbReference type="Gene3D" id="3.40.50.1820">
    <property type="entry name" value="alpha/beta hydrolase"/>
    <property type="match status" value="1"/>
</dbReference>
<feature type="domain" description="Alpha/beta hydrolase fold-3" evidence="2">
    <location>
        <begin position="97"/>
        <end position="308"/>
    </location>
</feature>
<evidence type="ECO:0000313" key="3">
    <source>
        <dbReference type="EMBL" id="APA15127.1"/>
    </source>
</evidence>
<evidence type="ECO:0000313" key="4">
    <source>
        <dbReference type="Proteomes" id="UP000177798"/>
    </source>
</evidence>
<proteinExistence type="predicted"/>
<name>A0A1D9QJK2_SCLS1</name>
<dbReference type="InterPro" id="IPR029058">
    <property type="entry name" value="AB_hydrolase_fold"/>
</dbReference>
<dbReference type="PANTHER" id="PTHR48081:SF8">
    <property type="entry name" value="ALPHA_BETA HYDROLASE FOLD-3 DOMAIN-CONTAINING PROTEIN-RELATED"/>
    <property type="match status" value="1"/>
</dbReference>
<organism evidence="3 4">
    <name type="scientific">Sclerotinia sclerotiorum (strain ATCC 18683 / 1980 / Ss-1)</name>
    <name type="common">White mold</name>
    <name type="synonym">Whetzelinia sclerotiorum</name>
    <dbReference type="NCBI Taxonomy" id="665079"/>
    <lineage>
        <taxon>Eukaryota</taxon>
        <taxon>Fungi</taxon>
        <taxon>Dikarya</taxon>
        <taxon>Ascomycota</taxon>
        <taxon>Pezizomycotina</taxon>
        <taxon>Leotiomycetes</taxon>
        <taxon>Helotiales</taxon>
        <taxon>Sclerotiniaceae</taxon>
        <taxon>Sclerotinia</taxon>
    </lineage>
</organism>
<accession>A0A1D9QJK2</accession>
<dbReference type="Pfam" id="PF07859">
    <property type="entry name" value="Abhydrolase_3"/>
    <property type="match status" value="1"/>
</dbReference>
<dbReference type="VEuPathDB" id="FungiDB:sscle_14g098970"/>
<sequence length="336" mass="37417">MHSPEYLLGLAKINPELEEILKHTPINRRFDSTTNFSSLRDRLKAAKKDQVAASTALLQEISFIEEDRQIPIRDNTSIGIRIHRPKNPPSGGSPVFVIYHGGGFCLGGLDNESLLCRLWTELGGVAVNVDYRLAPEYPFPTGVLDAYDALKWTAANLDDLHINPSKGFLVGGISAGANFASIVSHLYRDDNISPPLTGVYLSIPPIIPEKVVPEKYKSVYLSLEQNKNAPLLNREVADVFDKHYAVQEPTSLATPILFSSHKNLPKTYFQICGLDPLRDEGFIYEDILRGNGVETKVHVYEGLPHGFWTWFPEAGFTRRFNADCRKGLGWLLGVGE</sequence>
<dbReference type="SUPFAM" id="SSF53474">
    <property type="entry name" value="alpha/beta-Hydrolases"/>
    <property type="match status" value="1"/>
</dbReference>
<dbReference type="OrthoDB" id="408631at2759"/>